<dbReference type="EMBL" id="JBFDAA010000013">
    <property type="protein sequence ID" value="KAL1122938.1"/>
    <property type="molecule type" value="Genomic_DNA"/>
</dbReference>
<proteinExistence type="predicted"/>
<feature type="region of interest" description="Disordered" evidence="10">
    <location>
        <begin position="432"/>
        <end position="479"/>
    </location>
</feature>
<feature type="compositionally biased region" description="Basic and acidic residues" evidence="10">
    <location>
        <begin position="951"/>
        <end position="967"/>
    </location>
</feature>
<feature type="compositionally biased region" description="Acidic residues" evidence="10">
    <location>
        <begin position="737"/>
        <end position="750"/>
    </location>
</feature>
<dbReference type="GO" id="GO:0004674">
    <property type="term" value="F:protein serine/threonine kinase activity"/>
    <property type="evidence" value="ECO:0007669"/>
    <property type="project" value="UniProtKB-KW"/>
</dbReference>
<keyword evidence="5" id="KW-0418">Kinase</keyword>
<feature type="region of interest" description="Disordered" evidence="10">
    <location>
        <begin position="380"/>
        <end position="413"/>
    </location>
</feature>
<feature type="compositionally biased region" description="Basic and acidic residues" evidence="10">
    <location>
        <begin position="602"/>
        <end position="626"/>
    </location>
</feature>
<reference evidence="12 13" key="1">
    <citation type="submission" date="2024-07" db="EMBL/GenBank/DDBJ databases">
        <title>Chromosome-level genome assembly of the water stick insect Ranatra chinensis (Heteroptera: Nepidae).</title>
        <authorList>
            <person name="Liu X."/>
        </authorList>
    </citation>
    <scope>NUCLEOTIDE SEQUENCE [LARGE SCALE GENOMIC DNA]</scope>
    <source>
        <strain evidence="12">Cailab_2021Rc</strain>
        <tissue evidence="12">Muscle</tissue>
    </source>
</reference>
<accession>A0ABD0YP59</accession>
<evidence type="ECO:0000256" key="6">
    <source>
        <dbReference type="ARBA" id="ARBA00022840"/>
    </source>
</evidence>
<evidence type="ECO:0000256" key="8">
    <source>
        <dbReference type="ARBA" id="ARBA00048679"/>
    </source>
</evidence>
<feature type="compositionally biased region" description="Basic and acidic residues" evidence="10">
    <location>
        <begin position="394"/>
        <end position="403"/>
    </location>
</feature>
<evidence type="ECO:0000256" key="10">
    <source>
        <dbReference type="SAM" id="MobiDB-lite"/>
    </source>
</evidence>
<feature type="binding site" evidence="9">
    <location>
        <position position="1251"/>
    </location>
    <ligand>
        <name>ATP</name>
        <dbReference type="ChEBI" id="CHEBI:30616"/>
    </ligand>
</feature>
<evidence type="ECO:0000256" key="7">
    <source>
        <dbReference type="ARBA" id="ARBA00047899"/>
    </source>
</evidence>
<feature type="region of interest" description="Disordered" evidence="10">
    <location>
        <begin position="736"/>
        <end position="756"/>
    </location>
</feature>
<evidence type="ECO:0000256" key="9">
    <source>
        <dbReference type="PROSITE-ProRule" id="PRU10141"/>
    </source>
</evidence>
<evidence type="ECO:0000259" key="11">
    <source>
        <dbReference type="SMART" id="SM01331"/>
    </source>
</evidence>
<protein>
    <recommendedName>
        <fullName evidence="1">non-specific serine/threonine protein kinase</fullName>
        <ecNumber evidence="1">2.7.11.1</ecNumber>
    </recommendedName>
</protein>
<evidence type="ECO:0000313" key="12">
    <source>
        <dbReference type="EMBL" id="KAL1122938.1"/>
    </source>
</evidence>
<keyword evidence="6 9" id="KW-0067">ATP-binding</keyword>
<dbReference type="InterPro" id="IPR017441">
    <property type="entry name" value="Protein_kinase_ATP_BS"/>
</dbReference>
<comment type="caution">
    <text evidence="12">The sequence shown here is derived from an EMBL/GenBank/DDBJ whole genome shotgun (WGS) entry which is preliminary data.</text>
</comment>
<feature type="region of interest" description="Disordered" evidence="10">
    <location>
        <begin position="783"/>
        <end position="810"/>
    </location>
</feature>
<feature type="compositionally biased region" description="Basic and acidic residues" evidence="10">
    <location>
        <begin position="465"/>
        <end position="475"/>
    </location>
</feature>
<comment type="catalytic activity">
    <reaction evidence="8">
        <text>L-seryl-[protein] + ATP = O-phospho-L-seryl-[protein] + ADP + H(+)</text>
        <dbReference type="Rhea" id="RHEA:17989"/>
        <dbReference type="Rhea" id="RHEA-COMP:9863"/>
        <dbReference type="Rhea" id="RHEA-COMP:11604"/>
        <dbReference type="ChEBI" id="CHEBI:15378"/>
        <dbReference type="ChEBI" id="CHEBI:29999"/>
        <dbReference type="ChEBI" id="CHEBI:30616"/>
        <dbReference type="ChEBI" id="CHEBI:83421"/>
        <dbReference type="ChEBI" id="CHEBI:456216"/>
        <dbReference type="EC" id="2.7.11.1"/>
    </reaction>
</comment>
<dbReference type="SUPFAM" id="SSF56112">
    <property type="entry name" value="Protein kinase-like (PK-like)"/>
    <property type="match status" value="1"/>
</dbReference>
<organism evidence="12 13">
    <name type="scientific">Ranatra chinensis</name>
    <dbReference type="NCBI Taxonomy" id="642074"/>
    <lineage>
        <taxon>Eukaryota</taxon>
        <taxon>Metazoa</taxon>
        <taxon>Ecdysozoa</taxon>
        <taxon>Arthropoda</taxon>
        <taxon>Hexapoda</taxon>
        <taxon>Insecta</taxon>
        <taxon>Pterygota</taxon>
        <taxon>Neoptera</taxon>
        <taxon>Paraneoptera</taxon>
        <taxon>Hemiptera</taxon>
        <taxon>Heteroptera</taxon>
        <taxon>Panheteroptera</taxon>
        <taxon>Nepomorpha</taxon>
        <taxon>Nepidae</taxon>
        <taxon>Ranatrinae</taxon>
        <taxon>Ranatra</taxon>
    </lineage>
</organism>
<feature type="compositionally biased region" description="Basic and acidic residues" evidence="10">
    <location>
        <begin position="1007"/>
        <end position="1031"/>
    </location>
</feature>
<keyword evidence="4 9" id="KW-0547">Nucleotide-binding</keyword>
<dbReference type="SMART" id="SM01331">
    <property type="entry name" value="DUF3635"/>
    <property type="match status" value="1"/>
</dbReference>
<gene>
    <name evidence="12" type="ORF">AAG570_003263</name>
</gene>
<keyword evidence="3" id="KW-0808">Transferase</keyword>
<name>A0ABD0YP59_9HEMI</name>
<evidence type="ECO:0000256" key="4">
    <source>
        <dbReference type="ARBA" id="ARBA00022741"/>
    </source>
</evidence>
<evidence type="ECO:0000256" key="2">
    <source>
        <dbReference type="ARBA" id="ARBA00022527"/>
    </source>
</evidence>
<feature type="compositionally biased region" description="Basic and acidic residues" evidence="10">
    <location>
        <begin position="136"/>
        <end position="145"/>
    </location>
</feature>
<evidence type="ECO:0000256" key="1">
    <source>
        <dbReference type="ARBA" id="ARBA00012513"/>
    </source>
</evidence>
<dbReference type="Proteomes" id="UP001558652">
    <property type="component" value="Unassembled WGS sequence"/>
</dbReference>
<feature type="region of interest" description="Disordered" evidence="10">
    <location>
        <begin position="842"/>
        <end position="875"/>
    </location>
</feature>
<evidence type="ECO:0000256" key="5">
    <source>
        <dbReference type="ARBA" id="ARBA00022777"/>
    </source>
</evidence>
<dbReference type="Pfam" id="PF12330">
    <property type="entry name" value="Haspin_kinase"/>
    <property type="match status" value="1"/>
</dbReference>
<feature type="compositionally biased region" description="Polar residues" evidence="10">
    <location>
        <begin position="17"/>
        <end position="31"/>
    </location>
</feature>
<keyword evidence="2" id="KW-0723">Serine/threonine-protein kinase</keyword>
<evidence type="ECO:0000256" key="3">
    <source>
        <dbReference type="ARBA" id="ARBA00022679"/>
    </source>
</evidence>
<dbReference type="PROSITE" id="PS00107">
    <property type="entry name" value="PROTEIN_KINASE_ATP"/>
    <property type="match status" value="1"/>
</dbReference>
<evidence type="ECO:0000313" key="13">
    <source>
        <dbReference type="Proteomes" id="UP001558652"/>
    </source>
</evidence>
<dbReference type="PANTHER" id="PTHR24419">
    <property type="entry name" value="INTERLEUKIN-1 RECEPTOR-ASSOCIATED KINASE"/>
    <property type="match status" value="1"/>
</dbReference>
<dbReference type="InterPro" id="IPR011009">
    <property type="entry name" value="Kinase-like_dom_sf"/>
</dbReference>
<dbReference type="Gene3D" id="1.10.510.10">
    <property type="entry name" value="Transferase(Phosphotransferase) domain 1"/>
    <property type="match status" value="1"/>
</dbReference>
<feature type="compositionally biased region" description="Basic and acidic residues" evidence="10">
    <location>
        <begin position="639"/>
        <end position="649"/>
    </location>
</feature>
<feature type="compositionally biased region" description="Polar residues" evidence="10">
    <location>
        <begin position="308"/>
        <end position="317"/>
    </location>
</feature>
<feature type="compositionally biased region" description="Gly residues" evidence="10">
    <location>
        <begin position="790"/>
        <end position="799"/>
    </location>
</feature>
<feature type="domain" description="Serine/threonine-protein kinase haspin C-terminal" evidence="11">
    <location>
        <begin position="1528"/>
        <end position="1615"/>
    </location>
</feature>
<feature type="region of interest" description="Disordered" evidence="10">
    <location>
        <begin position="550"/>
        <end position="649"/>
    </location>
</feature>
<dbReference type="Gene3D" id="3.30.200.20">
    <property type="entry name" value="Phosphorylase Kinase, domain 1"/>
    <property type="match status" value="1"/>
</dbReference>
<feature type="compositionally biased region" description="Polar residues" evidence="10">
    <location>
        <begin position="982"/>
        <end position="992"/>
    </location>
</feature>
<dbReference type="PANTHER" id="PTHR24419:SF18">
    <property type="entry name" value="SERINE_THREONINE-PROTEIN KINASE HASPIN"/>
    <property type="match status" value="1"/>
</dbReference>
<feature type="region of interest" description="Disordered" evidence="10">
    <location>
        <begin position="933"/>
        <end position="1048"/>
    </location>
</feature>
<feature type="compositionally biased region" description="Low complexity" evidence="10">
    <location>
        <begin position="438"/>
        <end position="450"/>
    </location>
</feature>
<dbReference type="GO" id="GO:0005524">
    <property type="term" value="F:ATP binding"/>
    <property type="evidence" value="ECO:0007669"/>
    <property type="project" value="UniProtKB-UniRule"/>
</dbReference>
<sequence>MLYRGFLTFVWTDESKATASGSCTVDDSTWTPPKPRKNGESSPGSTRVTRAANRRSKKRVVDSSTPISRARERGGGRVSAGNGLLLSPVSSIDGSPGGLRTPEWSPNGSSQGEPGGSLGREDEPEVTSADNSSSRGGHEAEEPRGGDSPGVSPVRKTFTNTSNLQSETNSAKDSVAEGSKIGPSIRGSNGDIPGDLGFSERDNSSSPDNRMPREAVDDPQEGTRSHPLLEGVCVPENCPPRCPHGGDASLVGGGRTSGAESSCDTAHGSHLHEDRVSEKNCGPSWSPEDDGGEKSPGRGTRRGSRSSCSAHRNTDVSPNRVEHDSDICLLLGYPDGDRSYRQDASSAENILSARVEEGDDLPGYENSPPALKAKCSCDIMSDRASREAEEEDDCPRSPSEEGSFRSPQCDAEENHFVPVVVAPMDISRALEVTRSSNSAGENSGVVGEGSETSRTDGSDIFEDSPTERRQDRQFETQDDDYWISAPQDYSGSTDVACQQVHDVSPLYATGGYSPVGGCGVLTENEEELLCLTLKNTLTIRGGGTGEEMAQYRGVKYDAERNDGRSRMSEDEGAGGATDIQEHPDASPSPRQSRTNRITHSPDASRDLEKSNRSEDPSDQLREERSSVEGGGFCQESLEETQRPPEKGRAGDILVRAIDEAFITCSRGTGRKHAKGTERETVDLSTQFLEESRYETSGCDRASSRARDSRSSGMSYQNFRDLWNECGEEMRSFWNIGDWEDEGGSSGEGEDREGRQDYSLDVEEVMPLEMILTEDSGCEGKLSYESSPDTGGLGGSGGIRRGFSPSREYMSGENLTFGTDFSLKSSSEEGRNYMCGEDSYTSVRGTFGGGSDPKVSMYEPNGEEEAEQSGLDGEAGTSLPEQVCGAEVEEAVRGSEYAMRDCGGGDAGCQDMIPEWNGSETEWECLRCTDITYPVEGRSGYNGEEEVEEPRDDLKRSPGDIPEDRVCDEALLGGPDKPENEDLSLQSSVSPGNRPQVHGEEVGSGEGIDARPRQTQESDLETRSGTESDRGDSGAQDGTYEEDDVEEDERRDLLADLDLRIAVPPGKGYRRSLSVIARGFTRTVLSPSRGHQPPTITGSIGQHAQKISLFWWPARIIMMQVILFHDSENFYRLDITRYSVINARVGGDKSEGALFVAASDVADTSGIVSTGTGDGVSLDGRRDTLIAPTLGRFEFHNEYRRLVLSLCEQEEFCTFRQVVGKDSLAGCTKIGEGLYGEVFKLSRRGKADSVLKVVPIEGDFLVNGEPQKRFEQVYSELVITHTMNGLHPKVPFYAKLVKSWVVRDKYPEKLLCRWDHFKKTRGIAYLKRIPIHYRNYTTLMHATSSYRILPIDFFASRKQNELSPTVSGPIRFRLIAIFSGAVGGPDGVVVSVCDCHSKGPGFDSLRGSDNDSPRMFGKDQLYLVLEIVHAGVDMESYNFNTAAQTVSVLKQVSYGLAAGEEWFQFEHRDLHWGNVLVAKTNEHTVEFTLNGKTRKLRTGGVKATIIDFTLSSVTLEGGERVFNDISKDPDMFIATGDYQFDIYRLMRHEVGNNWEMYRPKTNVMWLHYLVDKMANSVEYAIKKPKRHYTSMRTLKVVKNWMMACKSASDAANRLLNYNNTWPIKGGQEKRLKVAEMRRTLGKGYKMRPQEIWLEEIRYQGRYRKEECSGLDA</sequence>
<feature type="compositionally biased region" description="Basic and acidic residues" evidence="10">
    <location>
        <begin position="554"/>
        <end position="569"/>
    </location>
</feature>
<dbReference type="EC" id="2.7.11.1" evidence="1"/>
<comment type="catalytic activity">
    <reaction evidence="7">
        <text>L-threonyl-[protein] + ATP = O-phospho-L-threonyl-[protein] + ADP + H(+)</text>
        <dbReference type="Rhea" id="RHEA:46608"/>
        <dbReference type="Rhea" id="RHEA-COMP:11060"/>
        <dbReference type="Rhea" id="RHEA-COMP:11605"/>
        <dbReference type="ChEBI" id="CHEBI:15378"/>
        <dbReference type="ChEBI" id="CHEBI:30013"/>
        <dbReference type="ChEBI" id="CHEBI:30616"/>
        <dbReference type="ChEBI" id="CHEBI:61977"/>
        <dbReference type="ChEBI" id="CHEBI:456216"/>
        <dbReference type="EC" id="2.7.11.1"/>
    </reaction>
</comment>
<feature type="compositionally biased region" description="Polar residues" evidence="10">
    <location>
        <begin position="157"/>
        <end position="172"/>
    </location>
</feature>
<dbReference type="InterPro" id="IPR024604">
    <property type="entry name" value="GSG2_C"/>
</dbReference>
<keyword evidence="13" id="KW-1185">Reference proteome</keyword>
<feature type="compositionally biased region" description="Polar residues" evidence="10">
    <location>
        <begin position="588"/>
        <end position="598"/>
    </location>
</feature>
<feature type="region of interest" description="Disordered" evidence="10">
    <location>
        <begin position="16"/>
        <end position="326"/>
    </location>
</feature>
<feature type="compositionally biased region" description="Basic and acidic residues" evidence="10">
    <location>
        <begin position="210"/>
        <end position="224"/>
    </location>
</feature>